<dbReference type="EMBL" id="MNYI01000013">
    <property type="protein sequence ID" value="OIP43541.1"/>
    <property type="molecule type" value="Genomic_DNA"/>
</dbReference>
<protein>
    <recommendedName>
        <fullName evidence="6">Large ribosomal subunit protein uL23</fullName>
    </recommendedName>
</protein>
<dbReference type="NCBIfam" id="NF004366">
    <property type="entry name" value="PRK05738.3-2"/>
    <property type="match status" value="1"/>
</dbReference>
<name>A0A1J5E5C5_9BACT</name>
<keyword evidence="5 6" id="KW-0687">Ribonucleoprotein</keyword>
<dbReference type="GO" id="GO:0003735">
    <property type="term" value="F:structural constituent of ribosome"/>
    <property type="evidence" value="ECO:0007669"/>
    <property type="project" value="InterPro"/>
</dbReference>
<evidence type="ECO:0000256" key="2">
    <source>
        <dbReference type="ARBA" id="ARBA00022730"/>
    </source>
</evidence>
<comment type="subunit">
    <text evidence="6">Part of the 50S ribosomal subunit. Contacts protein L29, and trigger factor when it is bound to the ribosome.</text>
</comment>
<dbReference type="InterPro" id="IPR012678">
    <property type="entry name" value="Ribosomal_uL23/eL15/eS24_sf"/>
</dbReference>
<comment type="similarity">
    <text evidence="1 6">Belongs to the universal ribosomal protein uL23 family.</text>
</comment>
<accession>A0A1J5E5C5</accession>
<organism evidence="7 8">
    <name type="scientific">Candidatus Desantisbacteria bacterium CG2_30_40_21</name>
    <dbReference type="NCBI Taxonomy" id="1817895"/>
    <lineage>
        <taxon>Bacteria</taxon>
        <taxon>Candidatus Desantisiibacteriota</taxon>
    </lineage>
</organism>
<gene>
    <name evidence="6" type="primary">rplW</name>
    <name evidence="7" type="ORF">AUJ95_00390</name>
</gene>
<dbReference type="AlphaFoldDB" id="A0A1J5E5C5"/>
<evidence type="ECO:0000256" key="4">
    <source>
        <dbReference type="ARBA" id="ARBA00022980"/>
    </source>
</evidence>
<dbReference type="GO" id="GO:0005840">
    <property type="term" value="C:ribosome"/>
    <property type="evidence" value="ECO:0007669"/>
    <property type="project" value="UniProtKB-KW"/>
</dbReference>
<dbReference type="PANTHER" id="PTHR11620">
    <property type="entry name" value="60S RIBOSOMAL PROTEIN L23A"/>
    <property type="match status" value="1"/>
</dbReference>
<dbReference type="Proteomes" id="UP000183085">
    <property type="component" value="Unassembled WGS sequence"/>
</dbReference>
<dbReference type="STRING" id="1817895.AUJ95_00390"/>
<keyword evidence="3 6" id="KW-0694">RNA-binding</keyword>
<evidence type="ECO:0000313" key="7">
    <source>
        <dbReference type="EMBL" id="OIP43541.1"/>
    </source>
</evidence>
<dbReference type="Gene3D" id="3.30.70.330">
    <property type="match status" value="1"/>
</dbReference>
<evidence type="ECO:0000256" key="6">
    <source>
        <dbReference type="HAMAP-Rule" id="MF_01369"/>
    </source>
</evidence>
<dbReference type="SUPFAM" id="SSF54189">
    <property type="entry name" value="Ribosomal proteins S24e, L23 and L15e"/>
    <property type="match status" value="1"/>
</dbReference>
<sequence>MSKFTGELLAYKIIKRPIFTEKANDLLTWNTYVFEVSKDANKFQIRHAIEEIFGVKVTKVNTSNYLGKMRRVRKQVGKTPDWKKAMITVAQGQVIPLFEGM</sequence>
<evidence type="ECO:0000256" key="3">
    <source>
        <dbReference type="ARBA" id="ARBA00022884"/>
    </source>
</evidence>
<comment type="caution">
    <text evidence="7">The sequence shown here is derived from an EMBL/GenBank/DDBJ whole genome shotgun (WGS) entry which is preliminary data.</text>
</comment>
<dbReference type="InterPro" id="IPR012677">
    <property type="entry name" value="Nucleotide-bd_a/b_plait_sf"/>
</dbReference>
<proteinExistence type="inferred from homology"/>
<dbReference type="FunFam" id="3.30.70.330:FF:000001">
    <property type="entry name" value="50S ribosomal protein L23"/>
    <property type="match status" value="1"/>
</dbReference>
<dbReference type="GO" id="GO:0006412">
    <property type="term" value="P:translation"/>
    <property type="evidence" value="ECO:0007669"/>
    <property type="project" value="UniProtKB-UniRule"/>
</dbReference>
<comment type="function">
    <text evidence="6">One of the early assembly proteins it binds 23S rRNA. One of the proteins that surrounds the polypeptide exit tunnel on the outside of the ribosome. Forms the main docking site for trigger factor binding to the ribosome.</text>
</comment>
<keyword evidence="4 6" id="KW-0689">Ribosomal protein</keyword>
<dbReference type="GO" id="GO:1990904">
    <property type="term" value="C:ribonucleoprotein complex"/>
    <property type="evidence" value="ECO:0007669"/>
    <property type="project" value="UniProtKB-KW"/>
</dbReference>
<dbReference type="InterPro" id="IPR013025">
    <property type="entry name" value="Ribosomal_uL23-like"/>
</dbReference>
<dbReference type="GO" id="GO:0019843">
    <property type="term" value="F:rRNA binding"/>
    <property type="evidence" value="ECO:0007669"/>
    <property type="project" value="UniProtKB-UniRule"/>
</dbReference>
<evidence type="ECO:0000313" key="8">
    <source>
        <dbReference type="Proteomes" id="UP000183085"/>
    </source>
</evidence>
<dbReference type="Pfam" id="PF00276">
    <property type="entry name" value="Ribosomal_L23"/>
    <property type="match status" value="1"/>
</dbReference>
<reference evidence="7 8" key="1">
    <citation type="journal article" date="2016" name="Environ. Microbiol.">
        <title>Genomic resolution of a cold subsurface aquifer community provides metabolic insights for novel microbes adapted to high CO concentrations.</title>
        <authorList>
            <person name="Probst A.J."/>
            <person name="Castelle C.J."/>
            <person name="Singh A."/>
            <person name="Brown C.T."/>
            <person name="Anantharaman K."/>
            <person name="Sharon I."/>
            <person name="Hug L.A."/>
            <person name="Burstein D."/>
            <person name="Emerson J.B."/>
            <person name="Thomas B.C."/>
            <person name="Banfield J.F."/>
        </authorList>
    </citation>
    <scope>NUCLEOTIDE SEQUENCE [LARGE SCALE GENOMIC DNA]</scope>
    <source>
        <strain evidence="7">CG2_30_40_21</strain>
    </source>
</reference>
<dbReference type="HAMAP" id="MF_01369_B">
    <property type="entry name" value="Ribosomal_uL23_B"/>
    <property type="match status" value="1"/>
</dbReference>
<keyword evidence="2 6" id="KW-0699">rRNA-binding</keyword>
<evidence type="ECO:0000256" key="5">
    <source>
        <dbReference type="ARBA" id="ARBA00023274"/>
    </source>
</evidence>
<evidence type="ECO:0000256" key="1">
    <source>
        <dbReference type="ARBA" id="ARBA00006700"/>
    </source>
</evidence>
<dbReference type="NCBIfam" id="NF004363">
    <property type="entry name" value="PRK05738.2-4"/>
    <property type="match status" value="1"/>
</dbReference>